<dbReference type="Proteomes" id="UP000186720">
    <property type="component" value="Unassembled WGS sequence"/>
</dbReference>
<feature type="region of interest" description="Disordered" evidence="1">
    <location>
        <begin position="168"/>
        <end position="191"/>
    </location>
</feature>
<evidence type="ECO:0000313" key="2">
    <source>
        <dbReference type="EMBL" id="OKS88179.1"/>
    </source>
</evidence>
<proteinExistence type="predicted"/>
<accession>A0A1Q6A2E3</accession>
<evidence type="ECO:0000313" key="3">
    <source>
        <dbReference type="Proteomes" id="UP000186720"/>
    </source>
</evidence>
<dbReference type="RefSeq" id="WP_074490756.1">
    <property type="nucleotide sequence ID" value="NZ_FPAM01000010.1"/>
</dbReference>
<gene>
    <name evidence="2" type="ORF">RG47T_3643</name>
</gene>
<organism evidence="2 3">
    <name type="scientific">Mucilaginibacter polytrichastri</name>
    <dbReference type="NCBI Taxonomy" id="1302689"/>
    <lineage>
        <taxon>Bacteria</taxon>
        <taxon>Pseudomonadati</taxon>
        <taxon>Bacteroidota</taxon>
        <taxon>Sphingobacteriia</taxon>
        <taxon>Sphingobacteriales</taxon>
        <taxon>Sphingobacteriaceae</taxon>
        <taxon>Mucilaginibacter</taxon>
    </lineage>
</organism>
<protein>
    <submittedName>
        <fullName evidence="2">Uncharacterized protein</fullName>
    </submittedName>
</protein>
<sequence>MEQANDFEPLFPPEFSSLQQPVKDAQEEINRIDNLLSNIPADRGLRFDFSPPGTRNNDQINQSRRKELLERKVYIQDTVRAKVENTLSGIDPKKAKQVRDTVEIHIGDNDFKNLNRFQLKDARSAERDFNTSGDYMAKRASDERADQGYKQLIADQSAADRFFNSFSSQKVNEDVGPGKNFEPGKEDPDKE</sequence>
<dbReference type="AlphaFoldDB" id="A0A1Q6A2E3"/>
<evidence type="ECO:0000256" key="1">
    <source>
        <dbReference type="SAM" id="MobiDB-lite"/>
    </source>
</evidence>
<name>A0A1Q6A2E3_9SPHI</name>
<dbReference type="EMBL" id="MPPL01000001">
    <property type="protein sequence ID" value="OKS88179.1"/>
    <property type="molecule type" value="Genomic_DNA"/>
</dbReference>
<feature type="region of interest" description="Disordered" evidence="1">
    <location>
        <begin position="1"/>
        <end position="22"/>
    </location>
</feature>
<reference evidence="2 3" key="1">
    <citation type="submission" date="2016-11" db="EMBL/GenBank/DDBJ databases">
        <title>Whole Genome Sequencing of Mucilaginibacter polytrichastri RG4-7(T) isolated from the moss sample.</title>
        <authorList>
            <person name="Li Y."/>
        </authorList>
    </citation>
    <scope>NUCLEOTIDE SEQUENCE [LARGE SCALE GENOMIC DNA]</scope>
    <source>
        <strain evidence="2 3">RG4-7</strain>
    </source>
</reference>
<comment type="caution">
    <text evidence="2">The sequence shown here is derived from an EMBL/GenBank/DDBJ whole genome shotgun (WGS) entry which is preliminary data.</text>
</comment>
<keyword evidence="3" id="KW-1185">Reference proteome</keyword>
<dbReference type="STRING" id="1302689.RG47T_3643"/>
<feature type="compositionally biased region" description="Basic and acidic residues" evidence="1">
    <location>
        <begin position="182"/>
        <end position="191"/>
    </location>
</feature>